<dbReference type="Pfam" id="PF00518">
    <property type="entry name" value="E6"/>
    <property type="match status" value="1"/>
</dbReference>
<dbReference type="GO" id="GO:0008270">
    <property type="term" value="F:zinc ion binding"/>
    <property type="evidence" value="ECO:0007669"/>
    <property type="project" value="UniProtKB-KW"/>
</dbReference>
<evidence type="ECO:0000256" key="1">
    <source>
        <dbReference type="ARBA" id="ARBA00006346"/>
    </source>
</evidence>
<dbReference type="GO" id="GO:0039648">
    <property type="term" value="P:symbiont-mediated perturbation of host ubiquitin-like protein modification"/>
    <property type="evidence" value="ECO:0007669"/>
    <property type="project" value="UniProtKB-UniRule"/>
</dbReference>
<keyword evidence="14 16" id="KW-0899">Viral immunoevasion</keyword>
<gene>
    <name evidence="16" type="primary">E6</name>
</gene>
<evidence type="ECO:0000256" key="2">
    <source>
        <dbReference type="ARBA" id="ARBA00022518"/>
    </source>
</evidence>
<evidence type="ECO:0000313" key="18">
    <source>
        <dbReference type="EMBL" id="AYA94411.1"/>
    </source>
</evidence>
<dbReference type="GO" id="GO:0006351">
    <property type="term" value="P:DNA-templated transcription"/>
    <property type="evidence" value="ECO:0007669"/>
    <property type="project" value="UniProtKB-UniRule"/>
</dbReference>
<keyword evidence="5 16" id="KW-1090">Inhibition of host innate immune response by virus</keyword>
<dbReference type="GO" id="GO:0052150">
    <property type="term" value="P:symbiont-mediated perturbation of host apoptosis"/>
    <property type="evidence" value="ECO:0007669"/>
    <property type="project" value="UniProtKB-KW"/>
</dbReference>
<evidence type="ECO:0000256" key="17">
    <source>
        <dbReference type="RuleBase" id="RU363123"/>
    </source>
</evidence>
<evidence type="ECO:0000256" key="16">
    <source>
        <dbReference type="HAMAP-Rule" id="MF_04006"/>
    </source>
</evidence>
<proteinExistence type="inferred from homology"/>
<keyword evidence="2 16" id="KW-0244">Early protein</keyword>
<evidence type="ECO:0000256" key="4">
    <source>
        <dbReference type="ARBA" id="ARBA00022581"/>
    </source>
</evidence>
<dbReference type="HAMAP" id="MF_04006">
    <property type="entry name" value="HPV_E6"/>
    <property type="match status" value="1"/>
</dbReference>
<evidence type="ECO:0000256" key="15">
    <source>
        <dbReference type="ARBA" id="ARBA00023323"/>
    </source>
</evidence>
<evidence type="ECO:0000256" key="13">
    <source>
        <dbReference type="ARBA" id="ARBA00023200"/>
    </source>
</evidence>
<evidence type="ECO:0000256" key="7">
    <source>
        <dbReference type="ARBA" id="ARBA00022771"/>
    </source>
</evidence>
<keyword evidence="4 16" id="KW-0945">Host-virus interaction</keyword>
<keyword evidence="7 16" id="KW-0863">Zinc-finger</keyword>
<keyword evidence="13 16" id="KW-1035">Host cytoplasm</keyword>
<dbReference type="InterPro" id="IPR001334">
    <property type="entry name" value="E6"/>
</dbReference>
<organism evidence="18">
    <name type="scientific">Human papillomavirus</name>
    <dbReference type="NCBI Taxonomy" id="10566"/>
    <lineage>
        <taxon>Viruses</taxon>
        <taxon>Monodnaviria</taxon>
        <taxon>Shotokuvirae</taxon>
        <taxon>Cossaviricota</taxon>
        <taxon>Papovaviricetes</taxon>
        <taxon>Zurhausenvirales</taxon>
        <taxon>Papillomaviridae</taxon>
    </lineage>
</organism>
<comment type="subunit">
    <text evidence="16">Forms homodimers. Interacts with ubiquitin-protein ligase UBE3A/E6-AP; this interaction stimulates UBE3A ubiquitin activity. Interacts with host BAK1.</text>
</comment>
<dbReference type="GO" id="GO:0003677">
    <property type="term" value="F:DNA binding"/>
    <property type="evidence" value="ECO:0007669"/>
    <property type="project" value="UniProtKB-UniRule"/>
</dbReference>
<keyword evidence="8 16" id="KW-0862">Zinc</keyword>
<sequence length="140" mass="16711">MAESLPTRLDDYCRVFKISFFDLKLQCVFCKHFVQLQDLADFYNKQLSLIWKGCLCYCSCRACLKLIAKFEIENHFQCSVKSQFFEDIVKKSIQDVIVRCMYCYKLLDCMEKVDCRSRNLDFALVRGHWRNCCRFCMKAI</sequence>
<reference evidence="18" key="1">
    <citation type="journal article" date="2018" name="Nat. Med.">
        <title>Expanded skin virome in DOCK8-deficient patients.</title>
        <authorList>
            <consortium name="NISC Comparative Sequencing Program"/>
            <person name="Tirosh O."/>
            <person name="Conlan S."/>
            <person name="Deming C."/>
            <person name="Lee-Lin S.Q."/>
            <person name="Huang X."/>
            <person name="Su H.C."/>
            <person name="Freeman A.F."/>
            <person name="Segre J.A."/>
            <person name="Kong H.H."/>
        </authorList>
    </citation>
    <scope>NUCLEOTIDE SEQUENCE</scope>
    <source>
        <strain evidence="18">HPV-mSK_185</strain>
    </source>
</reference>
<comment type="function">
    <text evidence="16">Plays a major role in the induction and maintenance of cellular transformation. E6 associates with host UBE3A/E6-AP ubiquitin-protein ligase and modulates its activity. Protects host keratinocytes from apoptosis by mediating the degradation of host BAK1. May also inhibit host immune response.</text>
</comment>
<keyword evidence="12 16" id="KW-0804">Transcription</keyword>
<keyword evidence="6 16" id="KW-0479">Metal-binding</keyword>
<dbReference type="Gene3D" id="3.30.240.40">
    <property type="entry name" value="E6 early regulatory protein"/>
    <property type="match status" value="2"/>
</dbReference>
<dbReference type="EMBL" id="MH777327">
    <property type="protein sequence ID" value="AYA94411.1"/>
    <property type="molecule type" value="Genomic_DNA"/>
</dbReference>
<feature type="zinc finger region" evidence="16">
    <location>
        <begin position="100"/>
        <end position="136"/>
    </location>
</feature>
<evidence type="ECO:0000256" key="14">
    <source>
        <dbReference type="ARBA" id="ARBA00023280"/>
    </source>
</evidence>
<evidence type="ECO:0000256" key="8">
    <source>
        <dbReference type="ARBA" id="ARBA00022833"/>
    </source>
</evidence>
<evidence type="ECO:0000256" key="5">
    <source>
        <dbReference type="ARBA" id="ARBA00022632"/>
    </source>
</evidence>
<evidence type="ECO:0000256" key="3">
    <source>
        <dbReference type="ARBA" id="ARBA00022562"/>
    </source>
</evidence>
<comment type="caution">
    <text evidence="16">Lacks conserved residue(s) required for the propagation of feature annotation.</text>
</comment>
<evidence type="ECO:0000256" key="6">
    <source>
        <dbReference type="ARBA" id="ARBA00022723"/>
    </source>
</evidence>
<evidence type="ECO:0000256" key="10">
    <source>
        <dbReference type="ARBA" id="ARBA00023125"/>
    </source>
</evidence>
<dbReference type="GO" id="GO:0030430">
    <property type="term" value="C:host cell cytoplasm"/>
    <property type="evidence" value="ECO:0007669"/>
    <property type="project" value="UniProtKB-SubCell"/>
</dbReference>
<keyword evidence="10 16" id="KW-0238">DNA-binding</keyword>
<dbReference type="SUPFAM" id="SSF161229">
    <property type="entry name" value="E6 C-terminal domain-like"/>
    <property type="match status" value="2"/>
</dbReference>
<dbReference type="GO" id="GO:0006355">
    <property type="term" value="P:regulation of DNA-templated transcription"/>
    <property type="evidence" value="ECO:0007669"/>
    <property type="project" value="UniProtKB-UniRule"/>
</dbReference>
<dbReference type="GO" id="GO:0042025">
    <property type="term" value="C:host cell nucleus"/>
    <property type="evidence" value="ECO:0007669"/>
    <property type="project" value="UniProtKB-SubCell"/>
</dbReference>
<dbReference type="GO" id="GO:0039502">
    <property type="term" value="P:symbiont-mediated suppression of host type I interferon-mediated signaling pathway"/>
    <property type="evidence" value="ECO:0007669"/>
    <property type="project" value="UniProtKB-UniRule"/>
</dbReference>
<comment type="subcellular location">
    <subcellularLocation>
        <location evidence="16 17">Host cytoplasm</location>
    </subcellularLocation>
    <subcellularLocation>
        <location evidence="16 17">Host nucleus</location>
    </subcellularLocation>
</comment>
<keyword evidence="15 16" id="KW-1119">Modulation of host cell apoptosis by virus</keyword>
<comment type="similarity">
    <text evidence="1 16 17">Belongs to the papillomaviridae E6 protein family.</text>
</comment>
<evidence type="ECO:0000256" key="9">
    <source>
        <dbReference type="ARBA" id="ARBA00023015"/>
    </source>
</evidence>
<keyword evidence="11 16" id="KW-0010">Activator</keyword>
<keyword evidence="9 16" id="KW-0805">Transcription regulation</keyword>
<accession>A0A385PKD7</accession>
<keyword evidence="3 16" id="KW-1048">Host nucleus</keyword>
<evidence type="ECO:0000256" key="11">
    <source>
        <dbReference type="ARBA" id="ARBA00023159"/>
    </source>
</evidence>
<protein>
    <recommendedName>
        <fullName evidence="16 17">Protein E6</fullName>
    </recommendedName>
</protein>
<evidence type="ECO:0000256" key="12">
    <source>
        <dbReference type="ARBA" id="ARBA00023163"/>
    </source>
</evidence>
<name>A0A385PKD7_9PAPI</name>
<dbReference type="GO" id="GO:0052170">
    <property type="term" value="P:symbiont-mediated suppression of host innate immune response"/>
    <property type="evidence" value="ECO:0007669"/>
    <property type="project" value="UniProtKB-KW"/>
</dbReference>
<dbReference type="InterPro" id="IPR038575">
    <property type="entry name" value="E6_sf"/>
</dbReference>
<feature type="zinc finger region" evidence="16">
    <location>
        <begin position="27"/>
        <end position="63"/>
    </location>
</feature>